<keyword evidence="5 6" id="KW-0472">Membrane</keyword>
<feature type="transmembrane region" description="Helical" evidence="6">
    <location>
        <begin position="673"/>
        <end position="698"/>
    </location>
</feature>
<keyword evidence="2" id="KW-1003">Cell membrane</keyword>
<comment type="subcellular location">
    <subcellularLocation>
        <location evidence="1">Cell membrane</location>
        <topology evidence="1">Multi-pass membrane protein</topology>
    </subcellularLocation>
</comment>
<comment type="caution">
    <text evidence="9">The sequence shown here is derived from an EMBL/GenBank/DDBJ whole genome shotgun (WGS) entry which is preliminary data.</text>
</comment>
<feature type="domain" description="ABC3 transporter permease C-terminal" evidence="7">
    <location>
        <begin position="676"/>
        <end position="789"/>
    </location>
</feature>
<dbReference type="PANTHER" id="PTHR30572">
    <property type="entry name" value="MEMBRANE COMPONENT OF TRANSPORTER-RELATED"/>
    <property type="match status" value="1"/>
</dbReference>
<evidence type="ECO:0000256" key="3">
    <source>
        <dbReference type="ARBA" id="ARBA00022692"/>
    </source>
</evidence>
<dbReference type="PANTHER" id="PTHR30572:SF18">
    <property type="entry name" value="ABC-TYPE MACROLIDE FAMILY EXPORT SYSTEM PERMEASE COMPONENT 2"/>
    <property type="match status" value="1"/>
</dbReference>
<feature type="transmembrane region" description="Helical" evidence="6">
    <location>
        <begin position="725"/>
        <end position="744"/>
    </location>
</feature>
<accession>A0AAE3QX05</accession>
<keyword evidence="10" id="KW-1185">Reference proteome</keyword>
<feature type="transmembrane region" description="Helical" evidence="6">
    <location>
        <begin position="432"/>
        <end position="455"/>
    </location>
</feature>
<evidence type="ECO:0000259" key="7">
    <source>
        <dbReference type="Pfam" id="PF02687"/>
    </source>
</evidence>
<dbReference type="GO" id="GO:0005886">
    <property type="term" value="C:plasma membrane"/>
    <property type="evidence" value="ECO:0007669"/>
    <property type="project" value="UniProtKB-SubCell"/>
</dbReference>
<feature type="transmembrane region" description="Helical" evidence="6">
    <location>
        <begin position="286"/>
        <end position="308"/>
    </location>
</feature>
<dbReference type="InterPro" id="IPR050250">
    <property type="entry name" value="Macrolide_Exporter_MacB"/>
</dbReference>
<evidence type="ECO:0000259" key="8">
    <source>
        <dbReference type="Pfam" id="PF12704"/>
    </source>
</evidence>
<dbReference type="EMBL" id="JASJOU010000001">
    <property type="protein sequence ID" value="MDJ1499551.1"/>
    <property type="molecule type" value="Genomic_DNA"/>
</dbReference>
<proteinExistence type="predicted"/>
<dbReference type="InterPro" id="IPR003838">
    <property type="entry name" value="ABC3_permease_C"/>
</dbReference>
<dbReference type="Pfam" id="PF12704">
    <property type="entry name" value="MacB_PCD"/>
    <property type="match status" value="1"/>
</dbReference>
<keyword evidence="4 6" id="KW-1133">Transmembrane helix</keyword>
<keyword evidence="3 6" id="KW-0812">Transmembrane</keyword>
<evidence type="ECO:0000256" key="4">
    <source>
        <dbReference type="ARBA" id="ARBA00022989"/>
    </source>
</evidence>
<dbReference type="GO" id="GO:0022857">
    <property type="term" value="F:transmembrane transporter activity"/>
    <property type="evidence" value="ECO:0007669"/>
    <property type="project" value="TreeGrafter"/>
</dbReference>
<sequence length="796" mass="90414">MIRNYFKIALRNLQRNRTYTFINVLGLALGICCSLLIFTLVYYHLRFDTFHKNPDRIYRIVTEFNSDGPDFTPGVPNPLGKAFRNDVALADKVARVLTFDEQLITLRDNNQIKKFTESEGISFVEPEYFDIMNFPLVQGNAKQALQNVYSVLLTERLAKKYFSEDNPIGKTIRLDNRTECKITGILKDLPKNTDRKTEIYISYETVKKHFDGMTKREDRWGSTYSGMQCFIRLNPNTSPKAVSKVFPAFIQKYHSKKDAKIVQYHLQPLADIHFDSKYDGKVEKKYLWAIGCIGVFLIITACVNFVNLATAQALKRSKEIGIRKVLGSVRTQLFWQFIAETGFVTVLAFLVAYLMALLALPSVNDWFGTQLTLNLVENPQLLIFIPLLAITVVFLSGSYPGLILSGFQPILALKGKLTQQQIGGFSLRRTLVVAQFTISQMLIIGTIVVASQMLYFKQTNLGFSKDAIVMLSIPSEDVVKMNSLRNRLSQIAGIQNASLCFEAPASENNNETDFNYDNRPEAEHVSVYTRPADSQYLSTFDIKLVAGRNIYPSDTTREYLVNETFIKRLNLKSPQEAIGKNLELWGKTARIVGVVNDFHNLSFHEDIKPICIMSQADRYNNCAVKINVAQTKTLLPEIEKIWNETYPDFLYQYEFLDERIGNFYKQEDTLFNLIQVFAGIAIFISGLGLYGLVSFMAVQKTKEIGIRKVLGASSQQILGLFGKEFVRLVVIAFVISAPIAWWIMNNWLQDFKYKITIGPGIFVIAIVCTLFIALITVGYRSMKAAFDNPVNSLRSE</sequence>
<feature type="domain" description="MacB-like periplasmic core" evidence="8">
    <location>
        <begin position="20"/>
        <end position="244"/>
    </location>
</feature>
<feature type="transmembrane region" description="Helical" evidence="6">
    <location>
        <begin position="756"/>
        <end position="779"/>
    </location>
</feature>
<dbReference type="AlphaFoldDB" id="A0AAE3QX05"/>
<organism evidence="9 10">
    <name type="scientific">Xanthocytophaga agilis</name>
    <dbReference type="NCBI Taxonomy" id="3048010"/>
    <lineage>
        <taxon>Bacteria</taxon>
        <taxon>Pseudomonadati</taxon>
        <taxon>Bacteroidota</taxon>
        <taxon>Cytophagia</taxon>
        <taxon>Cytophagales</taxon>
        <taxon>Rhodocytophagaceae</taxon>
        <taxon>Xanthocytophaga</taxon>
    </lineage>
</organism>
<name>A0AAE3QX05_9BACT</name>
<evidence type="ECO:0000256" key="5">
    <source>
        <dbReference type="ARBA" id="ARBA00023136"/>
    </source>
</evidence>
<gene>
    <name evidence="9" type="ORF">QNI22_02785</name>
</gene>
<reference evidence="9" key="1">
    <citation type="submission" date="2023-05" db="EMBL/GenBank/DDBJ databases">
        <authorList>
            <person name="Zhang X."/>
        </authorList>
    </citation>
    <scope>NUCLEOTIDE SEQUENCE</scope>
    <source>
        <strain evidence="9">BD1B2-1</strain>
    </source>
</reference>
<evidence type="ECO:0000313" key="10">
    <source>
        <dbReference type="Proteomes" id="UP001232063"/>
    </source>
</evidence>
<evidence type="ECO:0000256" key="2">
    <source>
        <dbReference type="ARBA" id="ARBA00022475"/>
    </source>
</evidence>
<feature type="domain" description="ABC3 transporter permease C-terminal" evidence="7">
    <location>
        <begin position="292"/>
        <end position="407"/>
    </location>
</feature>
<evidence type="ECO:0000256" key="1">
    <source>
        <dbReference type="ARBA" id="ARBA00004651"/>
    </source>
</evidence>
<protein>
    <submittedName>
        <fullName evidence="9">ABC transporter permease</fullName>
    </submittedName>
</protein>
<dbReference type="Pfam" id="PF02687">
    <property type="entry name" value="FtsX"/>
    <property type="match status" value="2"/>
</dbReference>
<feature type="transmembrane region" description="Helical" evidence="6">
    <location>
        <begin position="333"/>
        <end position="361"/>
    </location>
</feature>
<feature type="transmembrane region" description="Helical" evidence="6">
    <location>
        <begin position="21"/>
        <end position="45"/>
    </location>
</feature>
<dbReference type="InterPro" id="IPR025857">
    <property type="entry name" value="MacB_PCD"/>
</dbReference>
<evidence type="ECO:0000313" key="9">
    <source>
        <dbReference type="EMBL" id="MDJ1499551.1"/>
    </source>
</evidence>
<evidence type="ECO:0000256" key="6">
    <source>
        <dbReference type="SAM" id="Phobius"/>
    </source>
</evidence>
<feature type="transmembrane region" description="Helical" evidence="6">
    <location>
        <begin position="381"/>
        <end position="411"/>
    </location>
</feature>
<dbReference type="Proteomes" id="UP001232063">
    <property type="component" value="Unassembled WGS sequence"/>
</dbReference>
<dbReference type="RefSeq" id="WP_314509082.1">
    <property type="nucleotide sequence ID" value="NZ_JASJOU010000001.1"/>
</dbReference>